<evidence type="ECO:0000256" key="1">
    <source>
        <dbReference type="ARBA" id="ARBA00023002"/>
    </source>
</evidence>
<dbReference type="SUPFAM" id="SSF50129">
    <property type="entry name" value="GroES-like"/>
    <property type="match status" value="1"/>
</dbReference>
<dbReference type="Pfam" id="PF08240">
    <property type="entry name" value="ADH_N"/>
    <property type="match status" value="1"/>
</dbReference>
<evidence type="ECO:0000313" key="3">
    <source>
        <dbReference type="EMBL" id="KIJ32415.1"/>
    </source>
</evidence>
<protein>
    <recommendedName>
        <fullName evidence="2">Alcohol dehydrogenase-like N-terminal domain-containing protein</fullName>
    </recommendedName>
</protein>
<dbReference type="AlphaFoldDB" id="A0A0C9V4Q3"/>
<keyword evidence="4" id="KW-1185">Reference proteome</keyword>
<dbReference type="InterPro" id="IPR044626">
    <property type="entry name" value="AOR-like"/>
</dbReference>
<gene>
    <name evidence="3" type="ORF">M422DRAFT_265744</name>
</gene>
<dbReference type="GO" id="GO:0016628">
    <property type="term" value="F:oxidoreductase activity, acting on the CH-CH group of donors, NAD or NADP as acceptor"/>
    <property type="evidence" value="ECO:0007669"/>
    <property type="project" value="InterPro"/>
</dbReference>
<organism evidence="3 4">
    <name type="scientific">Sphaerobolus stellatus (strain SS14)</name>
    <dbReference type="NCBI Taxonomy" id="990650"/>
    <lineage>
        <taxon>Eukaryota</taxon>
        <taxon>Fungi</taxon>
        <taxon>Dikarya</taxon>
        <taxon>Basidiomycota</taxon>
        <taxon>Agaricomycotina</taxon>
        <taxon>Agaricomycetes</taxon>
        <taxon>Phallomycetidae</taxon>
        <taxon>Geastrales</taxon>
        <taxon>Sphaerobolaceae</taxon>
        <taxon>Sphaerobolus</taxon>
    </lineage>
</organism>
<dbReference type="HOGENOM" id="CLU_1960955_0_0_1"/>
<feature type="domain" description="Alcohol dehydrogenase-like N-terminal" evidence="2">
    <location>
        <begin position="46"/>
        <end position="103"/>
    </location>
</feature>
<sequence length="128" mass="14147">MASTNTTGPVIPQTQRAWLVIKRGTPSKAVVLKKDFPVPKHAKLKKGEVIVKVHAGALNPVGWKVMLVLPNFLARRPHIAEHDLAGIIVDPNGSHFKAGDEVFGWIPLGISLFLLELRIYLIAPWITY</sequence>
<dbReference type="InterPro" id="IPR011032">
    <property type="entry name" value="GroES-like_sf"/>
</dbReference>
<evidence type="ECO:0000259" key="2">
    <source>
        <dbReference type="Pfam" id="PF08240"/>
    </source>
</evidence>
<dbReference type="PANTHER" id="PTHR44573:SF1">
    <property type="entry name" value="NADPH-DEPENDENT ALKENAL_ONE OXIDOREDUCTASE, CHLOROPLASTIC"/>
    <property type="match status" value="1"/>
</dbReference>
<keyword evidence="1" id="KW-0560">Oxidoreductase</keyword>
<dbReference type="InterPro" id="IPR013154">
    <property type="entry name" value="ADH-like_N"/>
</dbReference>
<proteinExistence type="predicted"/>
<dbReference type="OrthoDB" id="3509362at2759"/>
<accession>A0A0C9V4Q3</accession>
<dbReference type="PANTHER" id="PTHR44573">
    <property type="entry name" value="NADPH-DEPENDENT ALKENAL/ONE OXIDOREDUCTASE, CHLOROPLASTIC"/>
    <property type="match status" value="1"/>
</dbReference>
<name>A0A0C9V4Q3_SPHS4</name>
<dbReference type="Gene3D" id="3.90.180.10">
    <property type="entry name" value="Medium-chain alcohol dehydrogenases, catalytic domain"/>
    <property type="match status" value="1"/>
</dbReference>
<dbReference type="Proteomes" id="UP000054279">
    <property type="component" value="Unassembled WGS sequence"/>
</dbReference>
<reference evidence="3 4" key="1">
    <citation type="submission" date="2014-06" db="EMBL/GenBank/DDBJ databases">
        <title>Evolutionary Origins and Diversification of the Mycorrhizal Mutualists.</title>
        <authorList>
            <consortium name="DOE Joint Genome Institute"/>
            <consortium name="Mycorrhizal Genomics Consortium"/>
            <person name="Kohler A."/>
            <person name="Kuo A."/>
            <person name="Nagy L.G."/>
            <person name="Floudas D."/>
            <person name="Copeland A."/>
            <person name="Barry K.W."/>
            <person name="Cichocki N."/>
            <person name="Veneault-Fourrey C."/>
            <person name="LaButti K."/>
            <person name="Lindquist E.A."/>
            <person name="Lipzen A."/>
            <person name="Lundell T."/>
            <person name="Morin E."/>
            <person name="Murat C."/>
            <person name="Riley R."/>
            <person name="Ohm R."/>
            <person name="Sun H."/>
            <person name="Tunlid A."/>
            <person name="Henrissat B."/>
            <person name="Grigoriev I.V."/>
            <person name="Hibbett D.S."/>
            <person name="Martin F."/>
        </authorList>
    </citation>
    <scope>NUCLEOTIDE SEQUENCE [LARGE SCALE GENOMIC DNA]</scope>
    <source>
        <strain evidence="3 4">SS14</strain>
    </source>
</reference>
<evidence type="ECO:0000313" key="4">
    <source>
        <dbReference type="Proteomes" id="UP000054279"/>
    </source>
</evidence>
<dbReference type="EMBL" id="KN837227">
    <property type="protein sequence ID" value="KIJ32415.1"/>
    <property type="molecule type" value="Genomic_DNA"/>
</dbReference>